<dbReference type="Pfam" id="PF13518">
    <property type="entry name" value="HTH_28"/>
    <property type="match status" value="2"/>
</dbReference>
<proteinExistence type="inferred from homology"/>
<reference evidence="3" key="1">
    <citation type="submission" date="2021-02" db="EMBL/GenBank/DDBJ databases">
        <title>Infant gut strain persistence is associated with maternal origin, phylogeny, and functional potential including surface adhesion and iron acquisition.</title>
        <authorList>
            <person name="Lou Y.C."/>
        </authorList>
    </citation>
    <scope>NUCLEOTIDE SEQUENCE</scope>
    <source>
        <strain evidence="3">L2_039_000G1_dasL2_039_000G1_concoct_11</strain>
    </source>
</reference>
<accession>A0A943V1D2</accession>
<dbReference type="InterPro" id="IPR055247">
    <property type="entry name" value="InsJ-like_HTH"/>
</dbReference>
<dbReference type="PANTHER" id="PTHR33795:SF1">
    <property type="entry name" value="INSERTION ELEMENT IS150 PROTEIN INSJ"/>
    <property type="match status" value="1"/>
</dbReference>
<evidence type="ECO:0000256" key="1">
    <source>
        <dbReference type="ARBA" id="ARBA00038232"/>
    </source>
</evidence>
<dbReference type="Gene3D" id="1.10.10.10">
    <property type="entry name" value="Winged helix-like DNA-binding domain superfamily/Winged helix DNA-binding domain"/>
    <property type="match status" value="1"/>
</dbReference>
<comment type="similarity">
    <text evidence="1">Belongs to the IS150/IS1296 orfA family.</text>
</comment>
<feature type="domain" description="Insertion element IS150 protein InsJ-like helix-turn-helix" evidence="2">
    <location>
        <begin position="63"/>
        <end position="115"/>
    </location>
</feature>
<dbReference type="EMBL" id="JAGZSV010000328">
    <property type="protein sequence ID" value="MBS6941815.1"/>
    <property type="molecule type" value="Genomic_DNA"/>
</dbReference>
<name>A0A943V1D2_9ACTN</name>
<gene>
    <name evidence="3" type="ORF">KH142_10210</name>
</gene>
<dbReference type="InterPro" id="IPR036388">
    <property type="entry name" value="WH-like_DNA-bd_sf"/>
</dbReference>
<sequence length="160" mass="18621">MKYGMDVRAEAIRLFDMGFADKLVGRLLGIPRDTVRRWLYAYRALGREALFVTKHRTYSHDLKVEAAKAVIEGRMTKPEAMESYGLKSKTQIDTWCRLYREGGPDALLPKPKGRPEKAEPVFSSREEELEARVRELELELEIQKRINALAEGIERRRRTR</sequence>
<dbReference type="Proteomes" id="UP000727506">
    <property type="component" value="Unassembled WGS sequence"/>
</dbReference>
<evidence type="ECO:0000313" key="4">
    <source>
        <dbReference type="Proteomes" id="UP000727506"/>
    </source>
</evidence>
<feature type="domain" description="Insertion element IS150 protein InsJ-like helix-turn-helix" evidence="2">
    <location>
        <begin position="8"/>
        <end position="50"/>
    </location>
</feature>
<dbReference type="PANTHER" id="PTHR33795">
    <property type="entry name" value="INSERTION ELEMENT IS150 PROTEIN INSJ"/>
    <property type="match status" value="1"/>
</dbReference>
<evidence type="ECO:0000313" key="3">
    <source>
        <dbReference type="EMBL" id="MBS6941815.1"/>
    </source>
</evidence>
<dbReference type="InterPro" id="IPR052057">
    <property type="entry name" value="IS150/IS1296_orfA-like"/>
</dbReference>
<comment type="caution">
    <text evidence="3">The sequence shown here is derived from an EMBL/GenBank/DDBJ whole genome shotgun (WGS) entry which is preliminary data.</text>
</comment>
<protein>
    <submittedName>
        <fullName evidence="3">Helix-turn-helix domain-containing protein</fullName>
    </submittedName>
</protein>
<dbReference type="InterPro" id="IPR010921">
    <property type="entry name" value="Trp_repressor/repl_initiator"/>
</dbReference>
<dbReference type="GO" id="GO:0043565">
    <property type="term" value="F:sequence-specific DNA binding"/>
    <property type="evidence" value="ECO:0007669"/>
    <property type="project" value="InterPro"/>
</dbReference>
<organism evidence="3 4">
    <name type="scientific">Slackia piriformis</name>
    <dbReference type="NCBI Taxonomy" id="626934"/>
    <lineage>
        <taxon>Bacteria</taxon>
        <taxon>Bacillati</taxon>
        <taxon>Actinomycetota</taxon>
        <taxon>Coriobacteriia</taxon>
        <taxon>Eggerthellales</taxon>
        <taxon>Eggerthellaceae</taxon>
        <taxon>Slackia</taxon>
    </lineage>
</organism>
<dbReference type="SUPFAM" id="SSF48295">
    <property type="entry name" value="TrpR-like"/>
    <property type="match status" value="1"/>
</dbReference>
<evidence type="ECO:0000259" key="2">
    <source>
        <dbReference type="Pfam" id="PF13518"/>
    </source>
</evidence>
<dbReference type="AlphaFoldDB" id="A0A943V1D2"/>